<evidence type="ECO:0000259" key="4">
    <source>
        <dbReference type="Pfam" id="PF19440"/>
    </source>
</evidence>
<dbReference type="Pfam" id="PF19440">
    <property type="entry name" value="TTC7_N"/>
    <property type="match status" value="2"/>
</dbReference>
<dbReference type="GO" id="GO:0072659">
    <property type="term" value="P:protein localization to plasma membrane"/>
    <property type="evidence" value="ECO:0007669"/>
    <property type="project" value="TreeGrafter"/>
</dbReference>
<organism evidence="5 6">
    <name type="scientific">Onchocerca flexuosa</name>
    <dbReference type="NCBI Taxonomy" id="387005"/>
    <lineage>
        <taxon>Eukaryota</taxon>
        <taxon>Metazoa</taxon>
        <taxon>Ecdysozoa</taxon>
        <taxon>Nematoda</taxon>
        <taxon>Chromadorea</taxon>
        <taxon>Rhabditida</taxon>
        <taxon>Spirurina</taxon>
        <taxon>Spiruromorpha</taxon>
        <taxon>Filarioidea</taxon>
        <taxon>Onchocercidae</taxon>
        <taxon>Onchocerca</taxon>
    </lineage>
</organism>
<name>A0A238BX96_9BILA</name>
<keyword evidence="6" id="KW-1185">Reference proteome</keyword>
<feature type="domain" description="Tetratricopeptide repeat protein 7 N-terminal" evidence="4">
    <location>
        <begin position="3"/>
        <end position="155"/>
    </location>
</feature>
<protein>
    <submittedName>
        <fullName evidence="5">Tetratricopeptide repeat protein</fullName>
    </submittedName>
</protein>
<evidence type="ECO:0000313" key="5">
    <source>
        <dbReference type="EMBL" id="OZC09654.1"/>
    </source>
</evidence>
<dbReference type="GO" id="GO:0046854">
    <property type="term" value="P:phosphatidylinositol phosphate biosynthetic process"/>
    <property type="evidence" value="ECO:0007669"/>
    <property type="project" value="TreeGrafter"/>
</dbReference>
<sequence length="740" mass="84036">MNSKLKGSRLEAEVDKCRSECNWRRLGDVLLSVRSKNSGMQQYGDLLQAEYIIESFIDQNSEFLESKAENKKDLEKAAKLLYDTLQSSVAEKSTVFLEANLLLAKLHYYCAEYEQAIQDIENSRLEFGDTPFESLRDLRLVAEAYAIKGSGMLSSSTSGTNGKQNVDRMGELLETTLERVPLMRLRHNLIDRLWDDEGVEWYRRIMTSLGDKVVGEKLQQRLSRQLAEVLIRGMPDSGYMESQSVSTKSQNLRFYTGSHRSYFSPASRIEEILLLLLISEVLATKDVVLNRAEELAASRQNSLLVAKSVYNLLTLVLSALRQYELLSNIHEKAMKFANEDKYLWFQFALTLLCHGRYIRASRILSQCLAIEQYDDNTLAQHLFAANIALEHLGQYDEAINHAEKAIKLCERNWLFGRCLLLKAIALSMKADMVVRYNSRNEMRLEVIKLFENAAAVDPHDDLIHYNCARQHAIARDLQVARDWCERTLELNPEMPPAIMLLALIFTAQKDYKGALELVIDALEDFPTNYPLTVLKLMLEVKFDNGSVYTTQGTSDYGTSTVSMCSRQSRTVETHFMMKANIWLELAELFLDLDRMEDVRPCIEEASALYPNSHQILYIKGRLLAARAAKCENAAKCEHLRSDAKSSLLGALAIAPSHVSSLRHLAHIYRLERNIPMAEKMLRDVIQIDPLHSDSWQALGMILSEEGRFEEALECYSTASALNSSTPLIPFSTLPVLIHAS</sequence>
<evidence type="ECO:0000256" key="1">
    <source>
        <dbReference type="ARBA" id="ARBA00002550"/>
    </source>
</evidence>
<feature type="repeat" description="TPR" evidence="3">
    <location>
        <begin position="692"/>
        <end position="725"/>
    </location>
</feature>
<dbReference type="InterPro" id="IPR051722">
    <property type="entry name" value="Endocytosis_PI4K-reg_protein"/>
</dbReference>
<dbReference type="InterPro" id="IPR045819">
    <property type="entry name" value="TTC7_N"/>
</dbReference>
<dbReference type="GO" id="GO:0005886">
    <property type="term" value="C:plasma membrane"/>
    <property type="evidence" value="ECO:0007669"/>
    <property type="project" value="TreeGrafter"/>
</dbReference>
<accession>A0A238BX96</accession>
<gene>
    <name evidence="5" type="ORF">X798_03348</name>
</gene>
<dbReference type="InterPro" id="IPR019734">
    <property type="entry name" value="TPR_rpt"/>
</dbReference>
<keyword evidence="3" id="KW-0802">TPR repeat</keyword>
<comment type="similarity">
    <text evidence="2">Belongs to the YPP1 family.</text>
</comment>
<dbReference type="EMBL" id="KZ269992">
    <property type="protein sequence ID" value="OZC09654.1"/>
    <property type="molecule type" value="Genomic_DNA"/>
</dbReference>
<comment type="function">
    <text evidence="1">Involved in endocytosis.</text>
</comment>
<dbReference type="AlphaFoldDB" id="A0A238BX96"/>
<dbReference type="Pfam" id="PF13431">
    <property type="entry name" value="TPR_17"/>
    <property type="match status" value="1"/>
</dbReference>
<dbReference type="PANTHER" id="PTHR23083:SF464">
    <property type="entry name" value="TETRATRICOPEPTIDE REPEAT DOMAIN 7, ISOFORM A"/>
    <property type="match status" value="1"/>
</dbReference>
<dbReference type="PROSITE" id="PS50005">
    <property type="entry name" value="TPR"/>
    <property type="match status" value="1"/>
</dbReference>
<proteinExistence type="inferred from homology"/>
<dbReference type="Gene3D" id="1.25.40.10">
    <property type="entry name" value="Tetratricopeptide repeat domain"/>
    <property type="match status" value="2"/>
</dbReference>
<feature type="domain" description="Tetratricopeptide repeat protein 7 N-terminal" evidence="4">
    <location>
        <begin position="165"/>
        <end position="328"/>
    </location>
</feature>
<dbReference type="Pfam" id="PF13181">
    <property type="entry name" value="TPR_8"/>
    <property type="match status" value="1"/>
</dbReference>
<dbReference type="SUPFAM" id="SSF48452">
    <property type="entry name" value="TPR-like"/>
    <property type="match status" value="2"/>
</dbReference>
<dbReference type="SMART" id="SM00028">
    <property type="entry name" value="TPR"/>
    <property type="match status" value="7"/>
</dbReference>
<dbReference type="PANTHER" id="PTHR23083">
    <property type="entry name" value="TETRATRICOPEPTIDE REPEAT PROTEIN, TPR"/>
    <property type="match status" value="1"/>
</dbReference>
<dbReference type="InterPro" id="IPR011990">
    <property type="entry name" value="TPR-like_helical_dom_sf"/>
</dbReference>
<evidence type="ECO:0000256" key="3">
    <source>
        <dbReference type="PROSITE-ProRule" id="PRU00339"/>
    </source>
</evidence>
<dbReference type="OrthoDB" id="29013at2759"/>
<dbReference type="Proteomes" id="UP000242913">
    <property type="component" value="Unassembled WGS sequence"/>
</dbReference>
<evidence type="ECO:0000256" key="2">
    <source>
        <dbReference type="ARBA" id="ARBA00038251"/>
    </source>
</evidence>
<reference evidence="5 6" key="1">
    <citation type="submission" date="2015-12" db="EMBL/GenBank/DDBJ databases">
        <title>Draft genome of the nematode, Onchocerca flexuosa.</title>
        <authorList>
            <person name="Mitreva M."/>
        </authorList>
    </citation>
    <scope>NUCLEOTIDE SEQUENCE [LARGE SCALE GENOMIC DNA]</scope>
    <source>
        <strain evidence="5">Red Deer</strain>
    </source>
</reference>
<evidence type="ECO:0000313" key="6">
    <source>
        <dbReference type="Proteomes" id="UP000242913"/>
    </source>
</evidence>